<keyword evidence="2" id="KW-1185">Reference proteome</keyword>
<dbReference type="EMBL" id="GL732692">
    <property type="protein sequence ID" value="EFX66849.1"/>
    <property type="molecule type" value="Genomic_DNA"/>
</dbReference>
<proteinExistence type="predicted"/>
<dbReference type="HOGENOM" id="CLU_1231013_0_0_1"/>
<sequence>MKYLRLSRGSETKGRHWISITKIIRANNDDDRMMRIGNDRMMMISQQTTRTLHTNGWEVLLLVEKRSLSLGLLGLADDGAIPPANVGVGGQAAAAGCRPESAFWLGAGCDGQVALDVEADGSGAGGATVGVFSHDQLAEFGFQGFVERVLVGFVLAAVDVLGRLQLRRMHPRPVDRSHRLGLLALAGGLLVVAFGQQRLDQVGDLLGDEAKLLGQFRVEGLRHHF</sequence>
<name>E9HN21_DAPPU</name>
<reference evidence="1 2" key="1">
    <citation type="journal article" date="2011" name="Science">
        <title>The ecoresponsive genome of Daphnia pulex.</title>
        <authorList>
            <person name="Colbourne J.K."/>
            <person name="Pfrender M.E."/>
            <person name="Gilbert D."/>
            <person name="Thomas W.K."/>
            <person name="Tucker A."/>
            <person name="Oakley T.H."/>
            <person name="Tokishita S."/>
            <person name="Aerts A."/>
            <person name="Arnold G.J."/>
            <person name="Basu M.K."/>
            <person name="Bauer D.J."/>
            <person name="Caceres C.E."/>
            <person name="Carmel L."/>
            <person name="Casola C."/>
            <person name="Choi J.H."/>
            <person name="Detter J.C."/>
            <person name="Dong Q."/>
            <person name="Dusheyko S."/>
            <person name="Eads B.D."/>
            <person name="Frohlich T."/>
            <person name="Geiler-Samerotte K.A."/>
            <person name="Gerlach D."/>
            <person name="Hatcher P."/>
            <person name="Jogdeo S."/>
            <person name="Krijgsveld J."/>
            <person name="Kriventseva E.V."/>
            <person name="Kultz D."/>
            <person name="Laforsch C."/>
            <person name="Lindquist E."/>
            <person name="Lopez J."/>
            <person name="Manak J.R."/>
            <person name="Muller J."/>
            <person name="Pangilinan J."/>
            <person name="Patwardhan R.P."/>
            <person name="Pitluck S."/>
            <person name="Pritham E.J."/>
            <person name="Rechtsteiner A."/>
            <person name="Rho M."/>
            <person name="Rogozin I.B."/>
            <person name="Sakarya O."/>
            <person name="Salamov A."/>
            <person name="Schaack S."/>
            <person name="Shapiro H."/>
            <person name="Shiga Y."/>
            <person name="Skalitzky C."/>
            <person name="Smith Z."/>
            <person name="Souvorov A."/>
            <person name="Sung W."/>
            <person name="Tang Z."/>
            <person name="Tsuchiya D."/>
            <person name="Tu H."/>
            <person name="Vos H."/>
            <person name="Wang M."/>
            <person name="Wolf Y.I."/>
            <person name="Yamagata H."/>
            <person name="Yamada T."/>
            <person name="Ye Y."/>
            <person name="Shaw J.R."/>
            <person name="Andrews J."/>
            <person name="Crease T.J."/>
            <person name="Tang H."/>
            <person name="Lucas S.M."/>
            <person name="Robertson H.M."/>
            <person name="Bork P."/>
            <person name="Koonin E.V."/>
            <person name="Zdobnov E.M."/>
            <person name="Grigoriev I.V."/>
            <person name="Lynch M."/>
            <person name="Boore J.L."/>
        </authorList>
    </citation>
    <scope>NUCLEOTIDE SEQUENCE [LARGE SCALE GENOMIC DNA]</scope>
</reference>
<dbReference type="AlphaFoldDB" id="E9HN21"/>
<accession>E9HN21</accession>
<dbReference type="KEGG" id="dpx:DAPPUDRAFT_115946"/>
<protein>
    <submittedName>
        <fullName evidence="1">Uncharacterized protein</fullName>
    </submittedName>
</protein>
<gene>
    <name evidence="1" type="ORF">DAPPUDRAFT_115946</name>
</gene>
<evidence type="ECO:0000313" key="2">
    <source>
        <dbReference type="Proteomes" id="UP000000305"/>
    </source>
</evidence>
<evidence type="ECO:0000313" key="1">
    <source>
        <dbReference type="EMBL" id="EFX66849.1"/>
    </source>
</evidence>
<dbReference type="InParanoid" id="E9HN21"/>
<dbReference type="Proteomes" id="UP000000305">
    <property type="component" value="Unassembled WGS sequence"/>
</dbReference>
<organism evidence="1 2">
    <name type="scientific">Daphnia pulex</name>
    <name type="common">Water flea</name>
    <dbReference type="NCBI Taxonomy" id="6669"/>
    <lineage>
        <taxon>Eukaryota</taxon>
        <taxon>Metazoa</taxon>
        <taxon>Ecdysozoa</taxon>
        <taxon>Arthropoda</taxon>
        <taxon>Crustacea</taxon>
        <taxon>Branchiopoda</taxon>
        <taxon>Diplostraca</taxon>
        <taxon>Cladocera</taxon>
        <taxon>Anomopoda</taxon>
        <taxon>Daphniidae</taxon>
        <taxon>Daphnia</taxon>
    </lineage>
</organism>